<keyword evidence="4" id="KW-1185">Reference proteome</keyword>
<evidence type="ECO:0000256" key="2">
    <source>
        <dbReference type="SAM" id="SignalP"/>
    </source>
</evidence>
<reference evidence="3 4" key="1">
    <citation type="submission" date="2015-11" db="EMBL/GenBank/DDBJ databases">
        <title>Draft genome sequences of new species of the genus Lactobacillus isolated from orchardgrass silage.</title>
        <authorList>
            <person name="Tohno M."/>
            <person name="Tanizawa Y."/>
            <person name="Arita M."/>
        </authorList>
    </citation>
    <scope>NUCLEOTIDE SEQUENCE [LARGE SCALE GENOMIC DNA]</scope>
    <source>
        <strain evidence="3 4">IWT126</strain>
    </source>
</reference>
<dbReference type="AlphaFoldDB" id="A0A1Z5H352"/>
<feature type="compositionally biased region" description="Low complexity" evidence="1">
    <location>
        <begin position="157"/>
        <end position="172"/>
    </location>
</feature>
<feature type="region of interest" description="Disordered" evidence="1">
    <location>
        <begin position="561"/>
        <end position="648"/>
    </location>
</feature>
<feature type="signal peptide" evidence="2">
    <location>
        <begin position="1"/>
        <end position="23"/>
    </location>
</feature>
<gene>
    <name evidence="3" type="ORF">IWT126_00006</name>
</gene>
<name>A0A1Z5H352_9LACO</name>
<feature type="chain" id="PRO_5039070928" evidence="2">
    <location>
        <begin position="24"/>
        <end position="697"/>
    </location>
</feature>
<protein>
    <submittedName>
        <fullName evidence="3">Uncharacterized protein</fullName>
    </submittedName>
</protein>
<feature type="compositionally biased region" description="Polar residues" evidence="1">
    <location>
        <begin position="573"/>
        <end position="583"/>
    </location>
</feature>
<dbReference type="RefSeq" id="WP_089135942.1">
    <property type="nucleotide sequence ID" value="NZ_BCMG01000001.1"/>
</dbReference>
<evidence type="ECO:0000313" key="4">
    <source>
        <dbReference type="Proteomes" id="UP000198402"/>
    </source>
</evidence>
<dbReference type="OrthoDB" id="2272798at2"/>
<feature type="compositionally biased region" description="Low complexity" evidence="1">
    <location>
        <begin position="562"/>
        <end position="572"/>
    </location>
</feature>
<feature type="compositionally biased region" description="Low complexity" evidence="1">
    <location>
        <begin position="389"/>
        <end position="435"/>
    </location>
</feature>
<dbReference type="STRING" id="1302250.GCA_001313225_00007"/>
<accession>A0A1Z5H352</accession>
<evidence type="ECO:0000256" key="1">
    <source>
        <dbReference type="SAM" id="MobiDB-lite"/>
    </source>
</evidence>
<dbReference type="Proteomes" id="UP000198402">
    <property type="component" value="Unassembled WGS sequence"/>
</dbReference>
<organism evidence="3 4">
    <name type="scientific">Secundilactobacillus silagei JCM 19001</name>
    <dbReference type="NCBI Taxonomy" id="1302250"/>
    <lineage>
        <taxon>Bacteria</taxon>
        <taxon>Bacillati</taxon>
        <taxon>Bacillota</taxon>
        <taxon>Bacilli</taxon>
        <taxon>Lactobacillales</taxon>
        <taxon>Lactobacillaceae</taxon>
        <taxon>Secundilactobacillus</taxon>
    </lineage>
</organism>
<feature type="region of interest" description="Disordered" evidence="1">
    <location>
        <begin position="377"/>
        <end position="452"/>
    </location>
</feature>
<feature type="region of interest" description="Disordered" evidence="1">
    <location>
        <begin position="78"/>
        <end position="180"/>
    </location>
</feature>
<evidence type="ECO:0000313" key="3">
    <source>
        <dbReference type="EMBL" id="GAT17750.1"/>
    </source>
</evidence>
<sequence length="697" mass="72168">MKFSRTAKNKWLAACLFSVTVLAGFQLQHVDAHADQPTQQTQNAVTNAATKNSVVSGVVTGSFGYQPSTDAHAVTLQSANSTATSTTTQTDSNQPTPSSEVPTTPQTPSPETPIAPNTGTVTSNPGSASTTQGSSTQGSSTQGNTTNQQPAQPSEPTGTSGTSVSTQGSTTSNPNVSQMGQLEVNAIDGVTGTKIAGNTFTGEYQGTVGSSIKDKSILVTPIPGYSYVGNVDKDIPDTFVKTPQTANLAYMQLSPIVVHYVDATDPSNVLWTYSLPTNMAAKGQVYDADDSQLQFAGYTFDHDSGNTTGLIDQTVKSYTDLNPIVVNYYYQPKLGQTGTVNTANWIVTSETTPIGLTGEYSFSLYLKRDQSAPVKVGSYDNGQAGSGHTTITVGGSTPTTGTTNTTTTNSSSSNNSGTSTTTITTTETTDSTVETAGSTATTVTGNSSSLTTTPLSMLTSPVATPTATVNIVTETGKPLSQLTVIGKLGANVRTQIQQKLNGLRQAGYVILSNDVKGNTTLSQTNPVMTIKVSHPARQANPFKHNTMPIVAQLGNASQSVKAANAKTADQAASTTSMANNQQATTNSVSNSQGSSNQNATNQSTNSQNSDNSNSSDNSNQTNQNMAKPNQKIAQNTTSQATSKDTERNGQVHRDAIANNGQSFGHAAANNGSGGHSVSGLAAYFISLSGKINLGARG</sequence>
<dbReference type="Gene3D" id="3.10.20.470">
    <property type="match status" value="1"/>
</dbReference>
<keyword evidence="2" id="KW-0732">Signal</keyword>
<feature type="compositionally biased region" description="Polar residues" evidence="1">
    <location>
        <begin position="115"/>
        <end position="125"/>
    </location>
</feature>
<proteinExistence type="predicted"/>
<feature type="compositionally biased region" description="Low complexity" evidence="1">
    <location>
        <begin position="584"/>
        <end position="624"/>
    </location>
</feature>
<feature type="compositionally biased region" description="Polar residues" evidence="1">
    <location>
        <begin position="625"/>
        <end position="642"/>
    </location>
</feature>
<feature type="compositionally biased region" description="Low complexity" evidence="1">
    <location>
        <begin position="78"/>
        <end position="104"/>
    </location>
</feature>
<comment type="caution">
    <text evidence="3">The sequence shown here is derived from an EMBL/GenBank/DDBJ whole genome shotgun (WGS) entry which is preliminary data.</text>
</comment>
<dbReference type="EMBL" id="BCMG01000001">
    <property type="protein sequence ID" value="GAT17750.1"/>
    <property type="molecule type" value="Genomic_DNA"/>
</dbReference>
<feature type="compositionally biased region" description="Low complexity" evidence="1">
    <location>
        <begin position="126"/>
        <end position="149"/>
    </location>
</feature>
<feature type="compositionally biased region" description="Polar residues" evidence="1">
    <location>
        <begin position="436"/>
        <end position="446"/>
    </location>
</feature>